<dbReference type="STRING" id="394096.DB31_8653"/>
<dbReference type="EMBL" id="JMCB01000008">
    <property type="protein sequence ID" value="KFE67387.1"/>
    <property type="molecule type" value="Genomic_DNA"/>
</dbReference>
<gene>
    <name evidence="1" type="ORF">DB31_8653</name>
    <name evidence="2" type="ORF">DB31_8740</name>
</gene>
<keyword evidence="3" id="KW-1185">Reference proteome</keyword>
<name>A0A085WHY7_9BACT</name>
<comment type="caution">
    <text evidence="1">The sequence shown here is derived from an EMBL/GenBank/DDBJ whole genome shotgun (WGS) entry which is preliminary data.</text>
</comment>
<evidence type="ECO:0000313" key="1">
    <source>
        <dbReference type="EMBL" id="KFE67300.1"/>
    </source>
</evidence>
<reference evidence="1 3" key="1">
    <citation type="submission" date="2014-04" db="EMBL/GenBank/DDBJ databases">
        <title>Genome assembly of Hyalangium minutum DSM 14724.</title>
        <authorList>
            <person name="Sharma G."/>
            <person name="Subramanian S."/>
        </authorList>
    </citation>
    <scope>NUCLEOTIDE SEQUENCE [LARGE SCALE GENOMIC DNA]</scope>
    <source>
        <strain evidence="1 3">DSM 14724</strain>
    </source>
</reference>
<dbReference type="RefSeq" id="WP_044191300.1">
    <property type="nucleotide sequence ID" value="NZ_JMCB01000008.1"/>
</dbReference>
<dbReference type="OrthoDB" id="956632at2"/>
<evidence type="ECO:0000313" key="2">
    <source>
        <dbReference type="EMBL" id="KFE67387.1"/>
    </source>
</evidence>
<proteinExistence type="predicted"/>
<dbReference type="EMBL" id="JMCB01000008">
    <property type="protein sequence ID" value="KFE67300.1"/>
    <property type="molecule type" value="Genomic_DNA"/>
</dbReference>
<dbReference type="AlphaFoldDB" id="A0A085WHY7"/>
<accession>A0A085WHY7</accession>
<organism evidence="1 3">
    <name type="scientific">Hyalangium minutum</name>
    <dbReference type="NCBI Taxonomy" id="394096"/>
    <lineage>
        <taxon>Bacteria</taxon>
        <taxon>Pseudomonadati</taxon>
        <taxon>Myxococcota</taxon>
        <taxon>Myxococcia</taxon>
        <taxon>Myxococcales</taxon>
        <taxon>Cystobacterineae</taxon>
        <taxon>Archangiaceae</taxon>
        <taxon>Hyalangium</taxon>
    </lineage>
</organism>
<protein>
    <submittedName>
        <fullName evidence="1">Uncharacterized protein</fullName>
    </submittedName>
</protein>
<sequence length="267" mass="29323">MNRVGIAIVLVLVAVAAAIVFGLTRDPSSFRSKQFLITGRMPKDWSFREHPGSLGFSVSRAHPTGRSTRSAAWVKAVIADPEATLESWRNRPPSTHRVTDVTIDSQPAMQVQSPTERTYYVKNHRGDLLSIRFVEATPVNEIDEFMANLRLLPGRPVDPDARFELSGTVSLLTGNCMPPAECKPLGVQREVVVRGAGPNLSAGEEVSRALSDRDGDFEFELPPGRYHVFAIEDGKEWCTSSGPFGPCGVRIVDRDIETSVVIDRASH</sequence>
<dbReference type="Proteomes" id="UP000028725">
    <property type="component" value="Unassembled WGS sequence"/>
</dbReference>
<evidence type="ECO:0000313" key="3">
    <source>
        <dbReference type="Proteomes" id="UP000028725"/>
    </source>
</evidence>